<organism evidence="2 3">
    <name type="scientific">Protopolystoma xenopodis</name>
    <dbReference type="NCBI Taxonomy" id="117903"/>
    <lineage>
        <taxon>Eukaryota</taxon>
        <taxon>Metazoa</taxon>
        <taxon>Spiralia</taxon>
        <taxon>Lophotrochozoa</taxon>
        <taxon>Platyhelminthes</taxon>
        <taxon>Monogenea</taxon>
        <taxon>Polyopisthocotylea</taxon>
        <taxon>Polystomatidea</taxon>
        <taxon>Polystomatidae</taxon>
        <taxon>Protopolystoma</taxon>
    </lineage>
</organism>
<name>A0A3S5FG94_9PLAT</name>
<feature type="region of interest" description="Disordered" evidence="1">
    <location>
        <begin position="1"/>
        <end position="93"/>
    </location>
</feature>
<dbReference type="AlphaFoldDB" id="A0A3S5FG94"/>
<dbReference type="EMBL" id="CAAALY010253118">
    <property type="protein sequence ID" value="VEL36765.1"/>
    <property type="molecule type" value="Genomic_DNA"/>
</dbReference>
<sequence length="93" mass="10916">MMDLVHSQTCRRHRRRHHQSVLSFSTPSYKLIKETSELDPSTNVLPQTDDADYDAGETFDNVPSHDDYNGRRLRTRSVPHSRPDNEINRLRKL</sequence>
<evidence type="ECO:0000313" key="2">
    <source>
        <dbReference type="EMBL" id="VEL36765.1"/>
    </source>
</evidence>
<protein>
    <submittedName>
        <fullName evidence="2">Uncharacterized protein</fullName>
    </submittedName>
</protein>
<proteinExistence type="predicted"/>
<dbReference type="Proteomes" id="UP000784294">
    <property type="component" value="Unassembled WGS sequence"/>
</dbReference>
<accession>A0A3S5FG94</accession>
<feature type="compositionally biased region" description="Basic residues" evidence="1">
    <location>
        <begin position="9"/>
        <end position="19"/>
    </location>
</feature>
<evidence type="ECO:0000256" key="1">
    <source>
        <dbReference type="SAM" id="MobiDB-lite"/>
    </source>
</evidence>
<comment type="caution">
    <text evidence="2">The sequence shown here is derived from an EMBL/GenBank/DDBJ whole genome shotgun (WGS) entry which is preliminary data.</text>
</comment>
<evidence type="ECO:0000313" key="3">
    <source>
        <dbReference type="Proteomes" id="UP000784294"/>
    </source>
</evidence>
<keyword evidence="3" id="KW-1185">Reference proteome</keyword>
<gene>
    <name evidence="2" type="ORF">PXEA_LOCUS30205</name>
</gene>
<feature type="compositionally biased region" description="Basic and acidic residues" evidence="1">
    <location>
        <begin position="81"/>
        <end position="93"/>
    </location>
</feature>
<reference evidence="2" key="1">
    <citation type="submission" date="2018-11" db="EMBL/GenBank/DDBJ databases">
        <authorList>
            <consortium name="Pathogen Informatics"/>
        </authorList>
    </citation>
    <scope>NUCLEOTIDE SEQUENCE</scope>
</reference>